<organism evidence="1 2">
    <name type="scientific">Parathalassolituus penaei</name>
    <dbReference type="NCBI Taxonomy" id="2997323"/>
    <lineage>
        <taxon>Bacteria</taxon>
        <taxon>Pseudomonadati</taxon>
        <taxon>Pseudomonadota</taxon>
        <taxon>Gammaproteobacteria</taxon>
        <taxon>Oceanospirillales</taxon>
        <taxon>Oceanospirillaceae</taxon>
        <taxon>Parathalassolituus</taxon>
    </lineage>
</organism>
<dbReference type="Proteomes" id="UP001150830">
    <property type="component" value="Unassembled WGS sequence"/>
</dbReference>
<protein>
    <submittedName>
        <fullName evidence="1">Uncharacterized protein</fullName>
    </submittedName>
</protein>
<keyword evidence="2" id="KW-1185">Reference proteome</keyword>
<gene>
    <name evidence="1" type="ORF">OUO13_10575</name>
</gene>
<dbReference type="AlphaFoldDB" id="A0A9X3ITY3"/>
<dbReference type="RefSeq" id="WP_283173847.1">
    <property type="nucleotide sequence ID" value="NZ_JAPNOA010000028.1"/>
</dbReference>
<reference evidence="1" key="1">
    <citation type="submission" date="2022-11" db="EMBL/GenBank/DDBJ databases">
        <title>Parathalassolutuus dongxingensis gen. nov., sp. nov., a novel member of family Oceanospirillaceae isolated from a coastal shrimp pond in Guangxi, China.</title>
        <authorList>
            <person name="Chen H."/>
        </authorList>
    </citation>
    <scope>NUCLEOTIDE SEQUENCE</scope>
    <source>
        <strain evidence="1">G-43</strain>
    </source>
</reference>
<evidence type="ECO:0000313" key="1">
    <source>
        <dbReference type="EMBL" id="MCY0965633.1"/>
    </source>
</evidence>
<accession>A0A9X3ITY3</accession>
<dbReference type="EMBL" id="JAPNOA010000028">
    <property type="protein sequence ID" value="MCY0965633.1"/>
    <property type="molecule type" value="Genomic_DNA"/>
</dbReference>
<sequence length="129" mass="14590">MNIHAEQVTLAERVQQESTRIRRVQDALLDELERFGLQIHGEGIRQPFASVRLQEDPFDHSVALMGQWRNPLGMNQGSIQILENGQVFAEFDVLVVHPQRPAWFIEAVTAWGNDKGIKAELRLIPVPGA</sequence>
<evidence type="ECO:0000313" key="2">
    <source>
        <dbReference type="Proteomes" id="UP001150830"/>
    </source>
</evidence>
<name>A0A9X3ITY3_9GAMM</name>
<proteinExistence type="predicted"/>
<comment type="caution">
    <text evidence="1">The sequence shown here is derived from an EMBL/GenBank/DDBJ whole genome shotgun (WGS) entry which is preliminary data.</text>
</comment>